<comment type="caution">
    <text evidence="1">The sequence shown here is derived from an EMBL/GenBank/DDBJ whole genome shotgun (WGS) entry which is preliminary data.</text>
</comment>
<protein>
    <submittedName>
        <fullName evidence="1">Uncharacterized protein</fullName>
    </submittedName>
</protein>
<dbReference type="Proteomes" id="UP000314294">
    <property type="component" value="Unassembled WGS sequence"/>
</dbReference>
<evidence type="ECO:0000313" key="1">
    <source>
        <dbReference type="EMBL" id="TNN65397.1"/>
    </source>
</evidence>
<name>A0A4Z2HHT7_9TELE</name>
<dbReference type="EMBL" id="SRLO01000235">
    <property type="protein sequence ID" value="TNN65397.1"/>
    <property type="molecule type" value="Genomic_DNA"/>
</dbReference>
<proteinExistence type="predicted"/>
<organism evidence="1 2">
    <name type="scientific">Liparis tanakae</name>
    <name type="common">Tanaka's snailfish</name>
    <dbReference type="NCBI Taxonomy" id="230148"/>
    <lineage>
        <taxon>Eukaryota</taxon>
        <taxon>Metazoa</taxon>
        <taxon>Chordata</taxon>
        <taxon>Craniata</taxon>
        <taxon>Vertebrata</taxon>
        <taxon>Euteleostomi</taxon>
        <taxon>Actinopterygii</taxon>
        <taxon>Neopterygii</taxon>
        <taxon>Teleostei</taxon>
        <taxon>Neoteleostei</taxon>
        <taxon>Acanthomorphata</taxon>
        <taxon>Eupercaria</taxon>
        <taxon>Perciformes</taxon>
        <taxon>Cottioidei</taxon>
        <taxon>Cottales</taxon>
        <taxon>Liparidae</taxon>
        <taxon>Liparis</taxon>
    </lineage>
</organism>
<dbReference type="AlphaFoldDB" id="A0A4Z2HHT7"/>
<gene>
    <name evidence="1" type="ORF">EYF80_024337</name>
</gene>
<sequence>MNVGLREGAFGLPAVVGEVPHLNVVWRKGEWSCGCGRYGSFFVTKWTRTLPLPHRFDRGRAEWQNREAMVLRGTGIFLLACSSREGEWDLLAVAPFSGSAPRLTNVGMELPTGGATCLGVTSSCVGECGLLAGAPLTGSSRPLGSSLGLLAALGCTSAMELLLAGGGESGFALTAESSESEGDKTR</sequence>
<reference evidence="1 2" key="1">
    <citation type="submission" date="2019-03" db="EMBL/GenBank/DDBJ databases">
        <title>First draft genome of Liparis tanakae, snailfish: a comprehensive survey of snailfish specific genes.</title>
        <authorList>
            <person name="Kim W."/>
            <person name="Song I."/>
            <person name="Jeong J.-H."/>
            <person name="Kim D."/>
            <person name="Kim S."/>
            <person name="Ryu S."/>
            <person name="Song J.Y."/>
            <person name="Lee S.K."/>
        </authorList>
    </citation>
    <scope>NUCLEOTIDE SEQUENCE [LARGE SCALE GENOMIC DNA]</scope>
    <source>
        <tissue evidence="1">Muscle</tissue>
    </source>
</reference>
<evidence type="ECO:0000313" key="2">
    <source>
        <dbReference type="Proteomes" id="UP000314294"/>
    </source>
</evidence>
<accession>A0A4Z2HHT7</accession>
<keyword evidence="2" id="KW-1185">Reference proteome</keyword>